<sequence length="78" mass="8816">MKGFAETTGENLHSIIKGFLVKIGVRTNRMRGQAYDGASNMSGKFNGVRAIFKEEEPRALYTHFHAHLLDLAVMRFCE</sequence>
<organism evidence="1">
    <name type="scientific">Timema bartmani</name>
    <dbReference type="NCBI Taxonomy" id="61472"/>
    <lineage>
        <taxon>Eukaryota</taxon>
        <taxon>Metazoa</taxon>
        <taxon>Ecdysozoa</taxon>
        <taxon>Arthropoda</taxon>
        <taxon>Hexapoda</taxon>
        <taxon>Insecta</taxon>
        <taxon>Pterygota</taxon>
        <taxon>Neoptera</taxon>
        <taxon>Polyneoptera</taxon>
        <taxon>Phasmatodea</taxon>
        <taxon>Timematodea</taxon>
        <taxon>Timematoidea</taxon>
        <taxon>Timematidae</taxon>
        <taxon>Timema</taxon>
    </lineage>
</organism>
<reference evidence="1" key="1">
    <citation type="submission" date="2020-11" db="EMBL/GenBank/DDBJ databases">
        <authorList>
            <person name="Tran Van P."/>
        </authorList>
    </citation>
    <scope>NUCLEOTIDE SEQUENCE</scope>
</reference>
<proteinExistence type="predicted"/>
<gene>
    <name evidence="1" type="ORF">TBIB3V08_LOCUS7969</name>
</gene>
<dbReference type="AlphaFoldDB" id="A0A7R9I327"/>
<protein>
    <recommendedName>
        <fullName evidence="2">DUF4371 domain-containing protein</fullName>
    </recommendedName>
</protein>
<dbReference type="EMBL" id="OD567412">
    <property type="protein sequence ID" value="CAD7445619.1"/>
    <property type="molecule type" value="Genomic_DNA"/>
</dbReference>
<name>A0A7R9I327_9NEOP</name>
<accession>A0A7R9I327</accession>
<evidence type="ECO:0008006" key="2">
    <source>
        <dbReference type="Google" id="ProtNLM"/>
    </source>
</evidence>
<dbReference type="PANTHER" id="PTHR45749">
    <property type="match status" value="1"/>
</dbReference>
<evidence type="ECO:0000313" key="1">
    <source>
        <dbReference type="EMBL" id="CAD7445619.1"/>
    </source>
</evidence>
<dbReference type="PANTHER" id="PTHR45749:SF21">
    <property type="entry name" value="DUF4371 DOMAIN-CONTAINING PROTEIN"/>
    <property type="match status" value="1"/>
</dbReference>